<proteinExistence type="predicted"/>
<reference evidence="1" key="1">
    <citation type="journal article" date="2019" name="Environ. Microbiol.">
        <title>Fungal ecological strategies reflected in gene transcription - a case study of two litter decomposers.</title>
        <authorList>
            <person name="Barbi F."/>
            <person name="Kohler A."/>
            <person name="Barry K."/>
            <person name="Baskaran P."/>
            <person name="Daum C."/>
            <person name="Fauchery L."/>
            <person name="Ihrmark K."/>
            <person name="Kuo A."/>
            <person name="LaButti K."/>
            <person name="Lipzen A."/>
            <person name="Morin E."/>
            <person name="Grigoriev I.V."/>
            <person name="Henrissat B."/>
            <person name="Lindahl B."/>
            <person name="Martin F."/>
        </authorList>
    </citation>
    <scope>NUCLEOTIDE SEQUENCE</scope>
    <source>
        <strain evidence="1">JB14</strain>
    </source>
</reference>
<evidence type="ECO:0000313" key="2">
    <source>
        <dbReference type="Proteomes" id="UP000799118"/>
    </source>
</evidence>
<dbReference type="EMBL" id="ML769724">
    <property type="protein sequence ID" value="KAE9388842.1"/>
    <property type="molecule type" value="Genomic_DNA"/>
</dbReference>
<protein>
    <submittedName>
        <fullName evidence="1">Uncharacterized protein</fullName>
    </submittedName>
</protein>
<keyword evidence="2" id="KW-1185">Reference proteome</keyword>
<sequence length="306" mass="34341">MSFKGVLSKQERLEEGITEGLVRIGKTPFAVHYSAAVSLDRCYSCIQELITSKKIKPQNAEMVATFSGTWASMKFQLGLMQYIKIIDPLARCLWSLEASKTNPDHVFLFWLAMGAELKALFDLGEDATGISQSLALPVSLCVQWCSLSNRSGTIPMPAIRIPATATHTDDASEADQTPNPKAYRRVKQALKNSLRVEVECFRLVKEEASIASLLKQMSSEQRQNIKNELTVQLLAYSHREYPFTDPIGDKSILEWWRELLLHPKTQVLAFLLVKFYSVLANSMPDERWGSKKTRANAPLKPGVDFG</sequence>
<dbReference type="InterPro" id="IPR012337">
    <property type="entry name" value="RNaseH-like_sf"/>
</dbReference>
<dbReference type="Proteomes" id="UP000799118">
    <property type="component" value="Unassembled WGS sequence"/>
</dbReference>
<dbReference type="AlphaFoldDB" id="A0A6A4GSS0"/>
<dbReference type="SUPFAM" id="SSF53098">
    <property type="entry name" value="Ribonuclease H-like"/>
    <property type="match status" value="1"/>
</dbReference>
<name>A0A6A4GSS0_9AGAR</name>
<organism evidence="1 2">
    <name type="scientific">Gymnopus androsaceus JB14</name>
    <dbReference type="NCBI Taxonomy" id="1447944"/>
    <lineage>
        <taxon>Eukaryota</taxon>
        <taxon>Fungi</taxon>
        <taxon>Dikarya</taxon>
        <taxon>Basidiomycota</taxon>
        <taxon>Agaricomycotina</taxon>
        <taxon>Agaricomycetes</taxon>
        <taxon>Agaricomycetidae</taxon>
        <taxon>Agaricales</taxon>
        <taxon>Marasmiineae</taxon>
        <taxon>Omphalotaceae</taxon>
        <taxon>Gymnopus</taxon>
    </lineage>
</organism>
<evidence type="ECO:0000313" key="1">
    <source>
        <dbReference type="EMBL" id="KAE9388842.1"/>
    </source>
</evidence>
<accession>A0A6A4GSS0</accession>
<dbReference type="OrthoDB" id="4951847at2759"/>
<gene>
    <name evidence="1" type="ORF">BT96DRAFT_421243</name>
</gene>